<evidence type="ECO:0008006" key="4">
    <source>
        <dbReference type="Google" id="ProtNLM"/>
    </source>
</evidence>
<dbReference type="EMBL" id="JAAXPC010000001">
    <property type="protein sequence ID" value="NKY00269.1"/>
    <property type="molecule type" value="Genomic_DNA"/>
</dbReference>
<protein>
    <recommendedName>
        <fullName evidence="4">Glycoside hydrolase</fullName>
    </recommendedName>
</protein>
<dbReference type="AlphaFoldDB" id="A0A846WGW8"/>
<feature type="chain" id="PRO_5032578371" description="Glycoside hydrolase" evidence="1">
    <location>
        <begin position="29"/>
        <end position="304"/>
    </location>
</feature>
<reference evidence="2 3" key="1">
    <citation type="submission" date="2020-04" db="EMBL/GenBank/DDBJ databases">
        <title>MicrobeNet Type strains.</title>
        <authorList>
            <person name="Nicholson A.C."/>
        </authorList>
    </citation>
    <scope>NUCLEOTIDE SEQUENCE [LARGE SCALE GENOMIC DNA]</scope>
    <source>
        <strain evidence="2 3">ATCC BAA-14</strain>
    </source>
</reference>
<organism evidence="2 3">
    <name type="scientific">Gordonia polyisoprenivorans</name>
    <dbReference type="NCBI Taxonomy" id="84595"/>
    <lineage>
        <taxon>Bacteria</taxon>
        <taxon>Bacillati</taxon>
        <taxon>Actinomycetota</taxon>
        <taxon>Actinomycetes</taxon>
        <taxon>Mycobacteriales</taxon>
        <taxon>Gordoniaceae</taxon>
        <taxon>Gordonia</taxon>
    </lineage>
</organism>
<accession>A0A846WGW8</accession>
<feature type="signal peptide" evidence="1">
    <location>
        <begin position="1"/>
        <end position="28"/>
    </location>
</feature>
<sequence length="304" mass="32942">MQRESAIRKAVAVAAAAAIIAGAGMASADPNIQTPGVDDGVPNCAVLNARAAAGYIGTGAPQPSRPMDENFAHPPRDWCNTDVGYSRLSFGPKGATFSVPPTVQGLFPYNNAELLAKPVFEPGQTMTMRVTGTQQIPTWNGTTGWGISNRSIDPLGLEVAWFMWNGSAGFMGQASQLLTTPLFHAFAQDMPRGFFMMVKKAGTLLPQIVLLDPKLLANPHDYSIKLDKEYVNFFVDGHNVGTFRDAPIGTWHDISGGPVPLLGQMWLDSSYWFPLPIPEFNGRWQSVDLARYRQGPSATTPLTF</sequence>
<evidence type="ECO:0000313" key="3">
    <source>
        <dbReference type="Proteomes" id="UP000563898"/>
    </source>
</evidence>
<dbReference type="RefSeq" id="WP_006372741.1">
    <property type="nucleotide sequence ID" value="NZ_CP073075.1"/>
</dbReference>
<proteinExistence type="predicted"/>
<comment type="caution">
    <text evidence="2">The sequence shown here is derived from an EMBL/GenBank/DDBJ whole genome shotgun (WGS) entry which is preliminary data.</text>
</comment>
<dbReference type="Proteomes" id="UP000563898">
    <property type="component" value="Unassembled WGS sequence"/>
</dbReference>
<evidence type="ECO:0000256" key="1">
    <source>
        <dbReference type="SAM" id="SignalP"/>
    </source>
</evidence>
<gene>
    <name evidence="2" type="ORF">HGA05_01565</name>
</gene>
<name>A0A846WGW8_9ACTN</name>
<keyword evidence="1" id="KW-0732">Signal</keyword>
<evidence type="ECO:0000313" key="2">
    <source>
        <dbReference type="EMBL" id="NKY00269.1"/>
    </source>
</evidence>